<name>A0A197KGB5_9FUNG</name>
<organism evidence="1 2">
    <name type="scientific">Linnemannia elongata AG-77</name>
    <dbReference type="NCBI Taxonomy" id="1314771"/>
    <lineage>
        <taxon>Eukaryota</taxon>
        <taxon>Fungi</taxon>
        <taxon>Fungi incertae sedis</taxon>
        <taxon>Mucoromycota</taxon>
        <taxon>Mortierellomycotina</taxon>
        <taxon>Mortierellomycetes</taxon>
        <taxon>Mortierellales</taxon>
        <taxon>Mortierellaceae</taxon>
        <taxon>Linnemannia</taxon>
    </lineage>
</organism>
<dbReference type="AlphaFoldDB" id="A0A197KGB5"/>
<sequence>MTPLNRQTSRQDRERETCKITRVNHVRLFRICLLNRVHSCVTLLHPALPCLVLVPFVSLSLNVCPPQPECQMAQQLPDPIIQQTNKPPSI</sequence>
<gene>
    <name evidence="1" type="ORF">K457DRAFT_576037</name>
</gene>
<proteinExistence type="predicted"/>
<evidence type="ECO:0000313" key="1">
    <source>
        <dbReference type="EMBL" id="OAQ35419.1"/>
    </source>
</evidence>
<accession>A0A197KGB5</accession>
<protein>
    <submittedName>
        <fullName evidence="1">Uncharacterized protein</fullName>
    </submittedName>
</protein>
<keyword evidence="2" id="KW-1185">Reference proteome</keyword>
<reference evidence="1 2" key="1">
    <citation type="submission" date="2016-05" db="EMBL/GenBank/DDBJ databases">
        <title>Genome sequencing reveals origins of a unique bacterial endosymbiosis in the earliest lineages of terrestrial Fungi.</title>
        <authorList>
            <consortium name="DOE Joint Genome Institute"/>
            <person name="Uehling J."/>
            <person name="Gryganskyi A."/>
            <person name="Hameed K."/>
            <person name="Tschaplinski T."/>
            <person name="Misztal P."/>
            <person name="Wu S."/>
            <person name="Desiro A."/>
            <person name="Vande Pol N."/>
            <person name="Du Z.-Y."/>
            <person name="Zienkiewicz A."/>
            <person name="Zienkiewicz K."/>
            <person name="Morin E."/>
            <person name="Tisserant E."/>
            <person name="Splivallo R."/>
            <person name="Hainaut M."/>
            <person name="Henrissat B."/>
            <person name="Ohm R."/>
            <person name="Kuo A."/>
            <person name="Yan J."/>
            <person name="Lipzen A."/>
            <person name="Nolan M."/>
            <person name="Labutti K."/>
            <person name="Barry K."/>
            <person name="Goldstein A."/>
            <person name="Labbe J."/>
            <person name="Schadt C."/>
            <person name="Tuskan G."/>
            <person name="Grigoriev I."/>
            <person name="Martin F."/>
            <person name="Vilgalys R."/>
            <person name="Bonito G."/>
        </authorList>
    </citation>
    <scope>NUCLEOTIDE SEQUENCE [LARGE SCALE GENOMIC DNA]</scope>
    <source>
        <strain evidence="1 2">AG-77</strain>
    </source>
</reference>
<dbReference type="Proteomes" id="UP000078512">
    <property type="component" value="Unassembled WGS sequence"/>
</dbReference>
<evidence type="ECO:0000313" key="2">
    <source>
        <dbReference type="Proteomes" id="UP000078512"/>
    </source>
</evidence>
<dbReference type="EMBL" id="KV442014">
    <property type="protein sequence ID" value="OAQ35419.1"/>
    <property type="molecule type" value="Genomic_DNA"/>
</dbReference>